<dbReference type="Gene3D" id="3.40.50.1820">
    <property type="entry name" value="alpha/beta hydrolase"/>
    <property type="match status" value="1"/>
</dbReference>
<evidence type="ECO:0000259" key="3">
    <source>
        <dbReference type="Pfam" id="PF12697"/>
    </source>
</evidence>
<dbReference type="InterPro" id="IPR014729">
    <property type="entry name" value="Rossmann-like_a/b/a_fold"/>
</dbReference>
<feature type="chain" id="PRO_5035159135" description="AB hydrolase-1 domain-containing protein" evidence="1">
    <location>
        <begin position="18"/>
        <end position="639"/>
    </location>
</feature>
<keyword evidence="5" id="KW-1185">Reference proteome</keyword>
<dbReference type="InterPro" id="IPR000073">
    <property type="entry name" value="AB_hydrolase_1"/>
</dbReference>
<reference evidence="4" key="1">
    <citation type="submission" date="2021-11" db="EMBL/GenBank/DDBJ databases">
        <authorList>
            <consortium name="Genoscope - CEA"/>
            <person name="William W."/>
        </authorList>
    </citation>
    <scope>NUCLEOTIDE SEQUENCE</scope>
</reference>
<dbReference type="PANTHER" id="PTHR47832:SF1">
    <property type="entry name" value="DNA PHOTOLYASE"/>
    <property type="match status" value="1"/>
</dbReference>
<feature type="signal peptide" evidence="1">
    <location>
        <begin position="1"/>
        <end position="17"/>
    </location>
</feature>
<evidence type="ECO:0000313" key="4">
    <source>
        <dbReference type="EMBL" id="CAH0370997.1"/>
    </source>
</evidence>
<dbReference type="PANTHER" id="PTHR47832">
    <property type="entry name" value="DNA PHOTOLYASE"/>
    <property type="match status" value="1"/>
</dbReference>
<feature type="domain" description="Photolyase/cryptochrome alpha/beta" evidence="2">
    <location>
        <begin position="37"/>
        <end position="120"/>
    </location>
</feature>
<protein>
    <recommendedName>
        <fullName evidence="6">AB hydrolase-1 domain-containing protein</fullName>
    </recommendedName>
</protein>
<evidence type="ECO:0000256" key="1">
    <source>
        <dbReference type="SAM" id="SignalP"/>
    </source>
</evidence>
<name>A0A8J2SNX8_9STRA</name>
<dbReference type="SUPFAM" id="SSF52425">
    <property type="entry name" value="Cryptochrome/photolyase, N-terminal domain"/>
    <property type="match status" value="1"/>
</dbReference>
<dbReference type="Pfam" id="PF12697">
    <property type="entry name" value="Abhydrolase_6"/>
    <property type="match status" value="1"/>
</dbReference>
<proteinExistence type="predicted"/>
<dbReference type="InterPro" id="IPR029058">
    <property type="entry name" value="AB_hydrolase_fold"/>
</dbReference>
<evidence type="ECO:0000313" key="5">
    <source>
        <dbReference type="Proteomes" id="UP000789595"/>
    </source>
</evidence>
<dbReference type="Proteomes" id="UP000789595">
    <property type="component" value="Unassembled WGS sequence"/>
</dbReference>
<evidence type="ECO:0000259" key="2">
    <source>
        <dbReference type="Pfam" id="PF00875"/>
    </source>
</evidence>
<dbReference type="EMBL" id="CAKKNE010000003">
    <property type="protein sequence ID" value="CAH0370997.1"/>
    <property type="molecule type" value="Genomic_DNA"/>
</dbReference>
<evidence type="ECO:0008006" key="6">
    <source>
        <dbReference type="Google" id="ProtNLM"/>
    </source>
</evidence>
<dbReference type="InterPro" id="IPR036155">
    <property type="entry name" value="Crypto/Photolyase_N_sf"/>
</dbReference>
<dbReference type="AlphaFoldDB" id="A0A8J2SNX8"/>
<gene>
    <name evidence="4" type="ORF">PECAL_3P09140</name>
</gene>
<dbReference type="Gene3D" id="3.40.50.620">
    <property type="entry name" value="HUPs"/>
    <property type="match status" value="1"/>
</dbReference>
<dbReference type="Pfam" id="PF00875">
    <property type="entry name" value="DNA_photolyase"/>
    <property type="match status" value="1"/>
</dbReference>
<dbReference type="OrthoDB" id="408373at2759"/>
<accession>A0A8J2SNX8</accession>
<dbReference type="InterPro" id="IPR006050">
    <property type="entry name" value="DNA_photolyase_N"/>
</dbReference>
<sequence>MACMLAPLLLVAAASHALQAPRRVARHTTLRMATEIVQFTTDLRVEDHGGLSAAANADAWLPVYCGTDADDARVARALRELDAELREKYDAPLRVVKGNPTKIADVASNMNAGAVHVCADDPTVATEDLKEALGDNFKTWTAPLRDLTIDPERDFDAYISSLGSVIKPEAAPVNMPPLASTDLDGVDSLKPQSPHEAPWADVSTKFCGCRSLKEGLESYLSEGRGPFTDRHFTKPQTTSLYAASLAWVVGDGTPSARLAYREPASRAFSEALALGCLSVREAYSLARRGGALPITQTKGRGWPVFFERTATALGDVVEFGEYHRLLASAKGPRSNGDSWYRWEGHLWRLKTLRGEASSSPTLVCVHGFGASCNQWERLTEALPHDIEHVVAIELLGFGLSAKPGISYTQHLWERYVSDALRRVPGPVVLVGNSIGGGLCAGVSANHPEKVAGLILCNTAGSLLDAEQVKEEGGLDVAAKTLNLDLAPYAGPPQFALDAFGEVVIAGLRPKIPELLKKYYDVRPENADVALANAISRDARDPGAANVIGSGAKLPPQRSLNEDFGIYEGPILVPQGSRDAVTGPERAVQRADDLEKLRPDITVEKLISGHCPHDETPDLVAGAIGGWWPRAVERARSLTI</sequence>
<keyword evidence="1" id="KW-0732">Signal</keyword>
<dbReference type="SUPFAM" id="SSF53474">
    <property type="entry name" value="alpha/beta-Hydrolases"/>
    <property type="match status" value="1"/>
</dbReference>
<comment type="caution">
    <text evidence="4">The sequence shown here is derived from an EMBL/GenBank/DDBJ whole genome shotgun (WGS) entry which is preliminary data.</text>
</comment>
<organism evidence="4 5">
    <name type="scientific">Pelagomonas calceolata</name>
    <dbReference type="NCBI Taxonomy" id="35677"/>
    <lineage>
        <taxon>Eukaryota</taxon>
        <taxon>Sar</taxon>
        <taxon>Stramenopiles</taxon>
        <taxon>Ochrophyta</taxon>
        <taxon>Pelagophyceae</taxon>
        <taxon>Pelagomonadales</taxon>
        <taxon>Pelagomonadaceae</taxon>
        <taxon>Pelagomonas</taxon>
    </lineage>
</organism>
<dbReference type="PRINTS" id="PR00111">
    <property type="entry name" value="ABHYDROLASE"/>
</dbReference>
<feature type="domain" description="AB hydrolase-1" evidence="3">
    <location>
        <begin position="362"/>
        <end position="621"/>
    </location>
</feature>